<reference evidence="1 2" key="1">
    <citation type="submission" date="2019-08" db="EMBL/GenBank/DDBJ databases">
        <title>In-depth cultivation of the pig gut microbiome towards novel bacterial diversity and tailored functional studies.</title>
        <authorList>
            <person name="Wylensek D."/>
            <person name="Hitch T.C.A."/>
            <person name="Clavel T."/>
        </authorList>
    </citation>
    <scope>NUCLEOTIDE SEQUENCE [LARGE SCALE GENOMIC DNA]</scope>
    <source>
        <strain evidence="1 2">WB03_NA08</strain>
    </source>
</reference>
<dbReference type="GO" id="GO:0033499">
    <property type="term" value="P:galactose catabolic process via UDP-galactose, Leloir pathway"/>
    <property type="evidence" value="ECO:0007669"/>
    <property type="project" value="TreeGrafter"/>
</dbReference>
<name>A0A6N7W558_9ACTO</name>
<dbReference type="EMBL" id="VULO01000001">
    <property type="protein sequence ID" value="MSS83258.1"/>
    <property type="molecule type" value="Genomic_DNA"/>
</dbReference>
<dbReference type="InterPro" id="IPR008183">
    <property type="entry name" value="Aldose_1/G6P_1-epimerase"/>
</dbReference>
<accession>A0A6N7W558</accession>
<dbReference type="GO" id="GO:0004034">
    <property type="term" value="F:aldose 1-epimerase activity"/>
    <property type="evidence" value="ECO:0007669"/>
    <property type="project" value="TreeGrafter"/>
</dbReference>
<sequence>MAVKFNDIFPPPQQYSAPENSWNLLHGGCARYSHVSFAVNVGQLFAYISSSFIEGATMGSAAGTSVELLVGEYKATLYSVGAAIGSLSFQGRDLVLSDSGEKPSSAFLGKTLIPWPNRITQGKYSYGGHDYEAPINEHSTGAALHGLACWIDWEIADQSADSVTFSTTIAASPAYPFTLNASVTYTLDARFGLETTIRARNVGAETAPYGASSHPYLTCNNRPIDECELSVPAGKVLEVDENLAPVQKIAVDHAGLDYRVARTIAGQQIDHAFTDLPDGKWFVDLHDPQTDQTVRMTSNEPWVQIYSGDNTGRIGVAVEPMTCPPDAFNSKEDVIELEPGKETVFHFQILEV</sequence>
<dbReference type="CDD" id="cd09022">
    <property type="entry name" value="Aldose_epim_Ec_YihR"/>
    <property type="match status" value="1"/>
</dbReference>
<dbReference type="PANTHER" id="PTHR10091:SF0">
    <property type="entry name" value="GALACTOSE MUTAROTASE"/>
    <property type="match status" value="1"/>
</dbReference>
<organism evidence="1 2">
    <name type="scientific">Scrofimicrobium canadense</name>
    <dbReference type="NCBI Taxonomy" id="2652290"/>
    <lineage>
        <taxon>Bacteria</taxon>
        <taxon>Bacillati</taxon>
        <taxon>Actinomycetota</taxon>
        <taxon>Actinomycetes</taxon>
        <taxon>Actinomycetales</taxon>
        <taxon>Actinomycetaceae</taxon>
        <taxon>Scrofimicrobium</taxon>
    </lineage>
</organism>
<evidence type="ECO:0000313" key="2">
    <source>
        <dbReference type="Proteomes" id="UP000470875"/>
    </source>
</evidence>
<gene>
    <name evidence="1" type="ORF">FYJ24_00440</name>
</gene>
<dbReference type="GO" id="GO:0030246">
    <property type="term" value="F:carbohydrate binding"/>
    <property type="evidence" value="ECO:0007669"/>
    <property type="project" value="InterPro"/>
</dbReference>
<dbReference type="InterPro" id="IPR014718">
    <property type="entry name" value="GH-type_carb-bd"/>
</dbReference>
<dbReference type="GO" id="GO:0006006">
    <property type="term" value="P:glucose metabolic process"/>
    <property type="evidence" value="ECO:0007669"/>
    <property type="project" value="TreeGrafter"/>
</dbReference>
<evidence type="ECO:0000313" key="1">
    <source>
        <dbReference type="EMBL" id="MSS83258.1"/>
    </source>
</evidence>
<comment type="caution">
    <text evidence="1">The sequence shown here is derived from an EMBL/GenBank/DDBJ whole genome shotgun (WGS) entry which is preliminary data.</text>
</comment>
<dbReference type="InterPro" id="IPR011013">
    <property type="entry name" value="Gal_mutarotase_sf_dom"/>
</dbReference>
<keyword evidence="2" id="KW-1185">Reference proteome</keyword>
<dbReference type="AlphaFoldDB" id="A0A6N7W558"/>
<dbReference type="SUPFAM" id="SSF74650">
    <property type="entry name" value="Galactose mutarotase-like"/>
    <property type="match status" value="1"/>
</dbReference>
<dbReference type="InterPro" id="IPR037480">
    <property type="entry name" value="YihR-like"/>
</dbReference>
<dbReference type="Proteomes" id="UP000470875">
    <property type="component" value="Unassembled WGS sequence"/>
</dbReference>
<dbReference type="PANTHER" id="PTHR10091">
    <property type="entry name" value="ALDOSE-1-EPIMERASE"/>
    <property type="match status" value="1"/>
</dbReference>
<proteinExistence type="predicted"/>
<dbReference type="Pfam" id="PF01263">
    <property type="entry name" value="Aldose_epim"/>
    <property type="match status" value="1"/>
</dbReference>
<protein>
    <submittedName>
        <fullName evidence="1">Aldose-1-epimerase</fullName>
    </submittedName>
</protein>
<dbReference type="Gene3D" id="2.70.98.10">
    <property type="match status" value="1"/>
</dbReference>
<dbReference type="NCBIfam" id="NF011719">
    <property type="entry name" value="PRK15172.1"/>
    <property type="match status" value="1"/>
</dbReference>